<proteinExistence type="inferred from homology"/>
<keyword evidence="3 9" id="KW-1133">Transmembrane helix</keyword>
<evidence type="ECO:0000256" key="6">
    <source>
        <dbReference type="ARBA" id="ARBA00023170"/>
    </source>
</evidence>
<evidence type="ECO:0000259" key="10">
    <source>
        <dbReference type="PROSITE" id="PS50262"/>
    </source>
</evidence>
<dbReference type="Proteomes" id="UP000663879">
    <property type="component" value="Unassembled WGS sequence"/>
</dbReference>
<dbReference type="GO" id="GO:0004930">
    <property type="term" value="F:G protein-coupled receptor activity"/>
    <property type="evidence" value="ECO:0007669"/>
    <property type="project" value="UniProtKB-KW"/>
</dbReference>
<dbReference type="CDD" id="cd00637">
    <property type="entry name" value="7tm_classA_rhodopsin-like"/>
    <property type="match status" value="1"/>
</dbReference>
<evidence type="ECO:0000256" key="2">
    <source>
        <dbReference type="ARBA" id="ARBA00022692"/>
    </source>
</evidence>
<feature type="transmembrane region" description="Helical" evidence="9">
    <location>
        <begin position="335"/>
        <end position="357"/>
    </location>
</feature>
<feature type="transmembrane region" description="Helical" evidence="9">
    <location>
        <begin position="220"/>
        <end position="238"/>
    </location>
</feature>
<evidence type="ECO:0000256" key="5">
    <source>
        <dbReference type="ARBA" id="ARBA00023136"/>
    </source>
</evidence>
<dbReference type="PANTHER" id="PTHR45695:SF9">
    <property type="entry name" value="LEUCOKININ RECEPTOR"/>
    <property type="match status" value="1"/>
</dbReference>
<reference evidence="11" key="1">
    <citation type="submission" date="2021-02" db="EMBL/GenBank/DDBJ databases">
        <authorList>
            <person name="Nowell W R."/>
        </authorList>
    </citation>
    <scope>NUCLEOTIDE SEQUENCE</scope>
    <source>
        <strain evidence="11">Ploen Becks lab</strain>
    </source>
</reference>
<dbReference type="GO" id="GO:0005886">
    <property type="term" value="C:plasma membrane"/>
    <property type="evidence" value="ECO:0007669"/>
    <property type="project" value="TreeGrafter"/>
</dbReference>
<evidence type="ECO:0000256" key="7">
    <source>
        <dbReference type="ARBA" id="ARBA00023224"/>
    </source>
</evidence>
<comment type="subcellular location">
    <subcellularLocation>
        <location evidence="1">Membrane</location>
        <topology evidence="1">Multi-pass membrane protein</topology>
    </subcellularLocation>
</comment>
<dbReference type="Pfam" id="PF00001">
    <property type="entry name" value="7tm_1"/>
    <property type="match status" value="1"/>
</dbReference>
<feature type="transmembrane region" description="Helical" evidence="9">
    <location>
        <begin position="45"/>
        <end position="69"/>
    </location>
</feature>
<gene>
    <name evidence="11" type="ORF">OXX778_LOCUS3221</name>
</gene>
<dbReference type="AlphaFoldDB" id="A0A813NKC6"/>
<comment type="similarity">
    <text evidence="8">Belongs to the G-protein coupled receptor 1 family.</text>
</comment>
<evidence type="ECO:0000313" key="12">
    <source>
        <dbReference type="Proteomes" id="UP000663879"/>
    </source>
</evidence>
<organism evidence="11 12">
    <name type="scientific">Brachionus calyciflorus</name>
    <dbReference type="NCBI Taxonomy" id="104777"/>
    <lineage>
        <taxon>Eukaryota</taxon>
        <taxon>Metazoa</taxon>
        <taxon>Spiralia</taxon>
        <taxon>Gnathifera</taxon>
        <taxon>Rotifera</taxon>
        <taxon>Eurotatoria</taxon>
        <taxon>Monogononta</taxon>
        <taxon>Pseudotrocha</taxon>
        <taxon>Ploima</taxon>
        <taxon>Brachionidae</taxon>
        <taxon>Brachionus</taxon>
    </lineage>
</organism>
<name>A0A813NKC6_9BILA</name>
<evidence type="ECO:0000256" key="9">
    <source>
        <dbReference type="SAM" id="Phobius"/>
    </source>
</evidence>
<evidence type="ECO:0000256" key="8">
    <source>
        <dbReference type="RuleBase" id="RU000688"/>
    </source>
</evidence>
<keyword evidence="12" id="KW-1185">Reference proteome</keyword>
<keyword evidence="6 8" id="KW-0675">Receptor</keyword>
<dbReference type="InterPro" id="IPR000276">
    <property type="entry name" value="GPCR_Rhodpsn"/>
</dbReference>
<keyword evidence="5 9" id="KW-0472">Membrane</keyword>
<dbReference type="SUPFAM" id="SSF81321">
    <property type="entry name" value="Family A G protein-coupled receptor-like"/>
    <property type="match status" value="1"/>
</dbReference>
<dbReference type="PROSITE" id="PS50262">
    <property type="entry name" value="G_PROTEIN_RECEP_F1_2"/>
    <property type="match status" value="1"/>
</dbReference>
<feature type="transmembrane region" description="Helical" evidence="9">
    <location>
        <begin position="180"/>
        <end position="199"/>
    </location>
</feature>
<evidence type="ECO:0000256" key="4">
    <source>
        <dbReference type="ARBA" id="ARBA00023040"/>
    </source>
</evidence>
<feature type="transmembrane region" description="Helical" evidence="9">
    <location>
        <begin position="137"/>
        <end position="160"/>
    </location>
</feature>
<dbReference type="PANTHER" id="PTHR45695">
    <property type="entry name" value="LEUCOKININ RECEPTOR-RELATED"/>
    <property type="match status" value="1"/>
</dbReference>
<feature type="domain" description="G-protein coupled receptors family 1 profile" evidence="10">
    <location>
        <begin position="115"/>
        <end position="396"/>
    </location>
</feature>
<accession>A0A813NKC6</accession>
<feature type="transmembrane region" description="Helical" evidence="9">
    <location>
        <begin position="377"/>
        <end position="399"/>
    </location>
</feature>
<dbReference type="PRINTS" id="PR00237">
    <property type="entry name" value="GPCRRHODOPSN"/>
</dbReference>
<evidence type="ECO:0000256" key="3">
    <source>
        <dbReference type="ARBA" id="ARBA00022989"/>
    </source>
</evidence>
<protein>
    <recommendedName>
        <fullName evidence="10">G-protein coupled receptors family 1 profile domain-containing protein</fullName>
    </recommendedName>
</protein>
<dbReference type="PROSITE" id="PS00237">
    <property type="entry name" value="G_PROTEIN_RECEP_F1_1"/>
    <property type="match status" value="1"/>
</dbReference>
<dbReference type="InterPro" id="IPR017452">
    <property type="entry name" value="GPCR_Rhodpsn_7TM"/>
</dbReference>
<feature type="transmembrane region" description="Helical" evidence="9">
    <location>
        <begin position="281"/>
        <end position="305"/>
    </location>
</feature>
<evidence type="ECO:0000256" key="1">
    <source>
        <dbReference type="ARBA" id="ARBA00004141"/>
    </source>
</evidence>
<keyword evidence="4 8" id="KW-0297">G-protein coupled receptor</keyword>
<keyword evidence="2 8" id="KW-0812">Transmembrane</keyword>
<dbReference type="OrthoDB" id="5975505at2759"/>
<sequence length="434" mass="51603">MNYPWVNNCINISLLELHTQEVIDFSQYDYIKDSGKSLPTYEKSIKLFLCMISLTASLFGNFLVFYSILIKPFLIKNKRTEFQLDNDLKCSKPTDNLLKNLKKTSLEVEFHNFNNSFTSRKVLGFHRRLKPHKNKSVNVFILNLCFCDLMIVLWCSWVHLVNSISENWVLGAFFCKFNTFVQVMCLIAAISTLSVISLERFKGIVCSMGRKITRRKAIKLIFLIWFFSSFAAFPILLYRKQYKRIWKNHIEIWCSDAWPPSFIFEENTKCIKSVNEPLRRIYYTFISLVLFFIPIITMLFSYCLIIRKLKNTKILSYFHENSSQKNLLNKRRQKVNLLLFGLIFSFTICWSPVQVFILYEAYKKFDGREMPTWFNWFYFLVYLLAYSNSAINPIIYTGLNKFYKKEMRKIINSFISMRRNLSINSNNTERIQLN</sequence>
<keyword evidence="7 8" id="KW-0807">Transducer</keyword>
<dbReference type="EMBL" id="CAJNOC010000278">
    <property type="protein sequence ID" value="CAF0737775.1"/>
    <property type="molecule type" value="Genomic_DNA"/>
</dbReference>
<evidence type="ECO:0000313" key="11">
    <source>
        <dbReference type="EMBL" id="CAF0737775.1"/>
    </source>
</evidence>
<comment type="caution">
    <text evidence="11">The sequence shown here is derived from an EMBL/GenBank/DDBJ whole genome shotgun (WGS) entry which is preliminary data.</text>
</comment>
<dbReference type="Gene3D" id="1.20.1070.10">
    <property type="entry name" value="Rhodopsin 7-helix transmembrane proteins"/>
    <property type="match status" value="1"/>
</dbReference>